<evidence type="ECO:0000259" key="1">
    <source>
        <dbReference type="Pfam" id="PF00117"/>
    </source>
</evidence>
<dbReference type="PANTHER" id="PTHR42695:SF5">
    <property type="entry name" value="GLUTAMINE AMIDOTRANSFERASE YLR126C-RELATED"/>
    <property type="match status" value="1"/>
</dbReference>
<dbReference type="Pfam" id="PF00117">
    <property type="entry name" value="GATase"/>
    <property type="match status" value="1"/>
</dbReference>
<dbReference type="STRING" id="1123291.SAMN04490355_103726"/>
<feature type="domain" description="Glutamine amidotransferase" evidence="1">
    <location>
        <begin position="28"/>
        <end position="175"/>
    </location>
</feature>
<protein>
    <submittedName>
        <fullName evidence="2">GMP synthase-Glutamine amidotransferase</fullName>
    </submittedName>
</protein>
<dbReference type="GO" id="GO:0016740">
    <property type="term" value="F:transferase activity"/>
    <property type="evidence" value="ECO:0007669"/>
    <property type="project" value="UniProtKB-KW"/>
</dbReference>
<evidence type="ECO:0000313" key="3">
    <source>
        <dbReference type="Proteomes" id="UP000199520"/>
    </source>
</evidence>
<name>A0A1I4MTD3_9FIRM</name>
<dbReference type="SUPFAM" id="SSF52317">
    <property type="entry name" value="Class I glutamine amidotransferase-like"/>
    <property type="match status" value="1"/>
</dbReference>
<keyword evidence="3" id="KW-1185">Reference proteome</keyword>
<dbReference type="FunFam" id="3.40.50.880:FF:000033">
    <property type="entry name" value="Glutamine amidotransferase class-I"/>
    <property type="match status" value="1"/>
</dbReference>
<dbReference type="PANTHER" id="PTHR42695">
    <property type="entry name" value="GLUTAMINE AMIDOTRANSFERASE YLR126C-RELATED"/>
    <property type="match status" value="1"/>
</dbReference>
<dbReference type="AlphaFoldDB" id="A0A1I4MTD3"/>
<dbReference type="PROSITE" id="PS51273">
    <property type="entry name" value="GATASE_TYPE_1"/>
    <property type="match status" value="1"/>
</dbReference>
<dbReference type="CDD" id="cd01741">
    <property type="entry name" value="GATase1_1"/>
    <property type="match status" value="1"/>
</dbReference>
<dbReference type="Proteomes" id="UP000199520">
    <property type="component" value="Unassembled WGS sequence"/>
</dbReference>
<keyword evidence="2" id="KW-0315">Glutamine amidotransferase</keyword>
<sequence length="232" mass="27045">MQHVPFENPGSILTWAKENKYIVTDTQLYKNDPFPQQQDFDWLVIMGGPMNIYEEEKYPWLADEKRFIREAITSGKVIIGLCLGGQLIADCVGGKVTQNAYKEIGWLPIQLSEKARLSPLFSFLPEQPVVFQWHGDTFSVLPEDAECIAQSQACRHQAFIYKKRVFGFQYHMENTRDIIESLVENCKEEMVPDLYVQTPEELLAYPEYIEQNNKWMKLFLTQLEKMYSKGEL</sequence>
<dbReference type="EMBL" id="FOTS01000037">
    <property type="protein sequence ID" value="SFM06316.1"/>
    <property type="molecule type" value="Genomic_DNA"/>
</dbReference>
<dbReference type="Gene3D" id="3.40.50.880">
    <property type="match status" value="1"/>
</dbReference>
<dbReference type="InterPro" id="IPR029062">
    <property type="entry name" value="Class_I_gatase-like"/>
</dbReference>
<dbReference type="InterPro" id="IPR044992">
    <property type="entry name" value="ChyE-like"/>
</dbReference>
<accession>A0A1I4MTD3</accession>
<proteinExistence type="predicted"/>
<evidence type="ECO:0000313" key="2">
    <source>
        <dbReference type="EMBL" id="SFM06316.1"/>
    </source>
</evidence>
<gene>
    <name evidence="2" type="ORF">SAMN04490355_103726</name>
</gene>
<dbReference type="InterPro" id="IPR017926">
    <property type="entry name" value="GATASE"/>
</dbReference>
<organism evidence="2 3">
    <name type="scientific">Pelosinus propionicus DSM 13327</name>
    <dbReference type="NCBI Taxonomy" id="1123291"/>
    <lineage>
        <taxon>Bacteria</taxon>
        <taxon>Bacillati</taxon>
        <taxon>Bacillota</taxon>
        <taxon>Negativicutes</taxon>
        <taxon>Selenomonadales</taxon>
        <taxon>Sporomusaceae</taxon>
        <taxon>Pelosinus</taxon>
    </lineage>
</organism>
<reference evidence="3" key="1">
    <citation type="submission" date="2016-10" db="EMBL/GenBank/DDBJ databases">
        <authorList>
            <person name="Varghese N."/>
            <person name="Submissions S."/>
        </authorList>
    </citation>
    <scope>NUCLEOTIDE SEQUENCE [LARGE SCALE GENOMIC DNA]</scope>
    <source>
        <strain evidence="3">DSM 13327</strain>
    </source>
</reference>
<keyword evidence="2" id="KW-0808">Transferase</keyword>
<dbReference type="GO" id="GO:0005829">
    <property type="term" value="C:cytosol"/>
    <property type="evidence" value="ECO:0007669"/>
    <property type="project" value="TreeGrafter"/>
</dbReference>